<dbReference type="Gene3D" id="3.40.1160.10">
    <property type="entry name" value="Acetylglutamate kinase-like"/>
    <property type="match status" value="1"/>
</dbReference>
<dbReference type="GO" id="GO:0005524">
    <property type="term" value="F:ATP binding"/>
    <property type="evidence" value="ECO:0007669"/>
    <property type="project" value="UniProtKB-KW"/>
</dbReference>
<dbReference type="GO" id="GO:0009090">
    <property type="term" value="P:homoserine biosynthetic process"/>
    <property type="evidence" value="ECO:0007669"/>
    <property type="project" value="TreeGrafter"/>
</dbReference>
<dbReference type="InterPro" id="IPR005260">
    <property type="entry name" value="Asp_kin_monofn"/>
</dbReference>
<evidence type="ECO:0000256" key="11">
    <source>
        <dbReference type="ARBA" id="ARBA00047872"/>
    </source>
</evidence>
<evidence type="ECO:0000256" key="13">
    <source>
        <dbReference type="RuleBase" id="RU003448"/>
    </source>
</evidence>
<keyword evidence="5 14" id="KW-0028">Amino-acid biosynthesis</keyword>
<comment type="catalytic activity">
    <reaction evidence="11 13">
        <text>L-aspartate + ATP = 4-phospho-L-aspartate + ADP</text>
        <dbReference type="Rhea" id="RHEA:23776"/>
        <dbReference type="ChEBI" id="CHEBI:29991"/>
        <dbReference type="ChEBI" id="CHEBI:30616"/>
        <dbReference type="ChEBI" id="CHEBI:57535"/>
        <dbReference type="ChEBI" id="CHEBI:456216"/>
        <dbReference type="EC" id="2.7.2.4"/>
    </reaction>
</comment>
<evidence type="ECO:0000313" key="16">
    <source>
        <dbReference type="EMBL" id="HGQ55579.1"/>
    </source>
</evidence>
<dbReference type="SUPFAM" id="SSF55021">
    <property type="entry name" value="ACT-like"/>
    <property type="match status" value="2"/>
</dbReference>
<keyword evidence="8 13" id="KW-0418">Kinase</keyword>
<comment type="caution">
    <text evidence="17">The sequence shown here is derived from an EMBL/GenBank/DDBJ whole genome shotgun (WGS) entry which is preliminary data.</text>
</comment>
<evidence type="ECO:0000256" key="1">
    <source>
        <dbReference type="ARBA" id="ARBA00004766"/>
    </source>
</evidence>
<dbReference type="EMBL" id="DSZH01000050">
    <property type="protein sequence ID" value="HGU47141.1"/>
    <property type="molecule type" value="Genomic_DNA"/>
</dbReference>
<comment type="pathway">
    <text evidence="3 14">Amino-acid biosynthesis; L-threonine biosynthesis; L-threonine from L-aspartate: step 1/5.</text>
</comment>
<gene>
    <name evidence="17" type="ORF">ENT60_01065</name>
    <name evidence="16" type="ORF">ENU28_03835</name>
</gene>
<evidence type="ECO:0000256" key="7">
    <source>
        <dbReference type="ARBA" id="ARBA00022741"/>
    </source>
</evidence>
<evidence type="ECO:0000256" key="8">
    <source>
        <dbReference type="ARBA" id="ARBA00022777"/>
    </source>
</evidence>
<dbReference type="GO" id="GO:0009088">
    <property type="term" value="P:threonine biosynthetic process"/>
    <property type="evidence" value="ECO:0007669"/>
    <property type="project" value="UniProtKB-UniPathway"/>
</dbReference>
<dbReference type="SUPFAM" id="SSF53633">
    <property type="entry name" value="Carbamate kinase-like"/>
    <property type="match status" value="1"/>
</dbReference>
<dbReference type="UniPathway" id="UPA00050">
    <property type="reaction ID" value="UER00461"/>
</dbReference>
<dbReference type="GO" id="GO:0004072">
    <property type="term" value="F:aspartate kinase activity"/>
    <property type="evidence" value="ECO:0007669"/>
    <property type="project" value="UniProtKB-EC"/>
</dbReference>
<evidence type="ECO:0000313" key="17">
    <source>
        <dbReference type="EMBL" id="HGU47141.1"/>
    </source>
</evidence>
<dbReference type="EMBL" id="DTBX01000134">
    <property type="protein sequence ID" value="HGQ55579.1"/>
    <property type="molecule type" value="Genomic_DNA"/>
</dbReference>
<comment type="pathway">
    <text evidence="2 14">Amino-acid biosynthesis; L-methionine biosynthesis via de novo pathway; L-homoserine from L-aspartate: step 1/3.</text>
</comment>
<evidence type="ECO:0000256" key="9">
    <source>
        <dbReference type="ARBA" id="ARBA00022840"/>
    </source>
</evidence>
<feature type="binding site" evidence="12">
    <location>
        <position position="47"/>
    </location>
    <ligand>
        <name>substrate</name>
    </ligand>
</feature>
<evidence type="ECO:0000256" key="14">
    <source>
        <dbReference type="RuleBase" id="RU004249"/>
    </source>
</evidence>
<dbReference type="Gene3D" id="3.30.70.260">
    <property type="match status" value="2"/>
</dbReference>
<dbReference type="InterPro" id="IPR045865">
    <property type="entry name" value="ACT-like_dom_sf"/>
</dbReference>
<feature type="binding site" evidence="12">
    <location>
        <position position="74"/>
    </location>
    <ligand>
        <name>substrate</name>
    </ligand>
</feature>
<evidence type="ECO:0000256" key="3">
    <source>
        <dbReference type="ARBA" id="ARBA00005139"/>
    </source>
</evidence>
<feature type="binding site" evidence="12">
    <location>
        <position position="179"/>
    </location>
    <ligand>
        <name>ATP</name>
        <dbReference type="ChEBI" id="CHEBI:30616"/>
    </ligand>
</feature>
<dbReference type="InterPro" id="IPR036393">
    <property type="entry name" value="AceGlu_kinase-like_sf"/>
</dbReference>
<dbReference type="EC" id="2.7.2.4" evidence="13"/>
<dbReference type="InterPro" id="IPR018042">
    <property type="entry name" value="Aspartate_kinase_CS"/>
</dbReference>
<evidence type="ECO:0000256" key="5">
    <source>
        <dbReference type="ARBA" id="ARBA00022605"/>
    </source>
</evidence>
<dbReference type="PANTHER" id="PTHR21499">
    <property type="entry name" value="ASPARTATE KINASE"/>
    <property type="match status" value="1"/>
</dbReference>
<feature type="domain" description="Aspartate/glutamate/uridylate kinase" evidence="15">
    <location>
        <begin position="2"/>
        <end position="228"/>
    </location>
</feature>
<sequence length="404" mass="45394">MKIIVQKFGGSSLANLSRIRKVAKIIKNTLEEGYLPCVVVSAMGDTTDDLLSLAKRLNPLPPERELAMLLSCGERISASLLAITLHRMGIKAVSFTGSQIGIITDNNFTSARIRMVNGERLKKVLKEKKVPIVMGFQGVSFDKEITLLGRGGSDITAVALAIALNAQKCEIYSDVCGVYTEDPYQFSKVKLIRKLTYDEMFEMSNFGAEVLHPRACALAQKYNLELILKSSFDKKGETMITKDLEFEEIKVKGITHQKDLVLFSLINIPKKPKCLHQVISYLAENKIKPIFFSHGLPDNQAFDLLFIVKEEEKLNCEKLLKKIAKEIGWKKILKKEKMASFSLVGNEIGQSSEILENLFATLTKNHIHIDGFSLTPNRITCFLPEKNLRKVIKILLKTFQLVDE</sequence>
<dbReference type="GO" id="GO:0005829">
    <property type="term" value="C:cytosol"/>
    <property type="evidence" value="ECO:0007669"/>
    <property type="project" value="TreeGrafter"/>
</dbReference>
<dbReference type="NCBIfam" id="NF005154">
    <property type="entry name" value="PRK06635.1-2"/>
    <property type="match status" value="1"/>
</dbReference>
<evidence type="ECO:0000256" key="6">
    <source>
        <dbReference type="ARBA" id="ARBA00022679"/>
    </source>
</evidence>
<dbReference type="PANTHER" id="PTHR21499:SF3">
    <property type="entry name" value="ASPARTOKINASE"/>
    <property type="match status" value="1"/>
</dbReference>
<protein>
    <recommendedName>
        <fullName evidence="13">Aspartokinase</fullName>
        <ecNumber evidence="13">2.7.2.4</ecNumber>
    </recommendedName>
</protein>
<accession>A0A7C4S113</accession>
<dbReference type="UniPathway" id="UPA00034">
    <property type="reaction ID" value="UER00015"/>
</dbReference>
<dbReference type="PIRSF" id="PIRSF000726">
    <property type="entry name" value="Asp_kin"/>
    <property type="match status" value="1"/>
</dbReference>
<dbReference type="FunFam" id="3.40.1160.10:FF:000002">
    <property type="entry name" value="Aspartokinase"/>
    <property type="match status" value="1"/>
</dbReference>
<evidence type="ECO:0000256" key="10">
    <source>
        <dbReference type="ARBA" id="ARBA00023154"/>
    </source>
</evidence>
<proteinExistence type="inferred from homology"/>
<dbReference type="CDD" id="cd04246">
    <property type="entry name" value="AAK_AK-DapG-like"/>
    <property type="match status" value="1"/>
</dbReference>
<dbReference type="NCBIfam" id="NF005155">
    <property type="entry name" value="PRK06635.1-4"/>
    <property type="match status" value="1"/>
</dbReference>
<evidence type="ECO:0000256" key="4">
    <source>
        <dbReference type="ARBA" id="ARBA00010122"/>
    </source>
</evidence>
<keyword evidence="9 12" id="KW-0067">ATP-binding</keyword>
<comment type="similarity">
    <text evidence="4 13">Belongs to the aspartokinase family.</text>
</comment>
<organism evidence="17">
    <name type="scientific">candidate division WOR-3 bacterium</name>
    <dbReference type="NCBI Taxonomy" id="2052148"/>
    <lineage>
        <taxon>Bacteria</taxon>
        <taxon>Bacteria division WOR-3</taxon>
    </lineage>
</organism>
<evidence type="ECO:0000256" key="12">
    <source>
        <dbReference type="PIRSR" id="PIRSR000726-1"/>
    </source>
</evidence>
<dbReference type="InterPro" id="IPR001048">
    <property type="entry name" value="Asp/Glu/Uridylate_kinase"/>
</dbReference>
<name>A0A7C4S113_UNCW3</name>
<dbReference type="Pfam" id="PF00696">
    <property type="entry name" value="AA_kinase"/>
    <property type="match status" value="1"/>
</dbReference>
<dbReference type="PROSITE" id="PS00324">
    <property type="entry name" value="ASPARTOKINASE"/>
    <property type="match status" value="1"/>
</dbReference>
<keyword evidence="6 13" id="KW-0808">Transferase</keyword>
<dbReference type="GO" id="GO:0009089">
    <property type="term" value="P:lysine biosynthetic process via diaminopimelate"/>
    <property type="evidence" value="ECO:0007669"/>
    <property type="project" value="UniProtKB-UniPathway"/>
</dbReference>
<dbReference type="UniPathway" id="UPA00051">
    <property type="reaction ID" value="UER00462"/>
</dbReference>
<keyword evidence="7 12" id="KW-0547">Nucleotide-binding</keyword>
<evidence type="ECO:0000256" key="2">
    <source>
        <dbReference type="ARBA" id="ARBA00004986"/>
    </source>
</evidence>
<feature type="binding site" evidence="12">
    <location>
        <begin position="7"/>
        <end position="10"/>
    </location>
    <ligand>
        <name>ATP</name>
        <dbReference type="ChEBI" id="CHEBI:30616"/>
    </ligand>
</feature>
<dbReference type="NCBIfam" id="TIGR00657">
    <property type="entry name" value="asp_kinases"/>
    <property type="match status" value="1"/>
</dbReference>
<comment type="pathway">
    <text evidence="1 14">Amino-acid biosynthesis; L-lysine biosynthesis via DAP pathway; (S)-tetrahydrodipicolinate from L-aspartate: step 1/4.</text>
</comment>
<dbReference type="InterPro" id="IPR001341">
    <property type="entry name" value="Asp_kinase"/>
</dbReference>
<evidence type="ECO:0000259" key="15">
    <source>
        <dbReference type="Pfam" id="PF00696"/>
    </source>
</evidence>
<reference evidence="17" key="1">
    <citation type="journal article" date="2020" name="mSystems">
        <title>Genome- and Community-Level Interaction Insights into Carbon Utilization and Element Cycling Functions of Hydrothermarchaeota in Hydrothermal Sediment.</title>
        <authorList>
            <person name="Zhou Z."/>
            <person name="Liu Y."/>
            <person name="Xu W."/>
            <person name="Pan J."/>
            <person name="Luo Z.H."/>
            <person name="Li M."/>
        </authorList>
    </citation>
    <scope>NUCLEOTIDE SEQUENCE [LARGE SCALE GENOMIC DNA]</scope>
    <source>
        <strain evidence="17">SpSt-594</strain>
        <strain evidence="16">SpSt-655</strain>
    </source>
</reference>
<keyword evidence="10" id="KW-0457">Lysine biosynthesis</keyword>
<dbReference type="AlphaFoldDB" id="A0A7C4S113"/>